<dbReference type="InterPro" id="IPR018062">
    <property type="entry name" value="HTH_AraC-typ_CS"/>
</dbReference>
<evidence type="ECO:0000256" key="2">
    <source>
        <dbReference type="ARBA" id="ARBA00023125"/>
    </source>
</evidence>
<dbReference type="InterPro" id="IPR009057">
    <property type="entry name" value="Homeodomain-like_sf"/>
</dbReference>
<dbReference type="PRINTS" id="PR00032">
    <property type="entry name" value="HTHARAC"/>
</dbReference>
<reference evidence="5 6" key="1">
    <citation type="submission" date="2024-03" db="EMBL/GenBank/DDBJ databases">
        <title>Bacilli Hybrid Assemblies.</title>
        <authorList>
            <person name="Kovac J."/>
        </authorList>
    </citation>
    <scope>NUCLEOTIDE SEQUENCE [LARGE SCALE GENOMIC DNA]</scope>
    <source>
        <strain evidence="5 6">FSL M8-0022</strain>
    </source>
</reference>
<proteinExistence type="predicted"/>
<keyword evidence="3" id="KW-0804">Transcription</keyword>
<feature type="domain" description="HTH araC/xylS-type" evidence="4">
    <location>
        <begin position="190"/>
        <end position="288"/>
    </location>
</feature>
<sequence length="294" mass="34626">MCQCRGFSKSKKSSKNYILHAQSKQFFWEGQGQLSIKTFANGKAFYKTNRGFYSVEENRYLLLNEGSYTISIDEKTEVESFCIFFRDGFAQEVLPSILKSTNSILSDPYFDMDTVEFYEKTYQITPTLMLQLEKFQRHYDLFHNDFLWFDEQFHNLMQIMLFAHFDTLSKMESLNTIKSSTRDELFRRVSVAHDFIRAYFNHHIKLHDISSVACLSQNHLLRSYKKIYGKTPHQHVSELRILKAKKLLEDMELSMTDITYEIGFNNPASFSKIFKASTGLSPLQYRKKVILDKN</sequence>
<dbReference type="Pfam" id="PF12833">
    <property type="entry name" value="HTH_18"/>
    <property type="match status" value="1"/>
</dbReference>
<dbReference type="Gene3D" id="1.10.10.60">
    <property type="entry name" value="Homeodomain-like"/>
    <property type="match status" value="2"/>
</dbReference>
<dbReference type="SMART" id="SM00342">
    <property type="entry name" value="HTH_ARAC"/>
    <property type="match status" value="1"/>
</dbReference>
<keyword evidence="2" id="KW-0238">DNA-binding</keyword>
<dbReference type="Proteomes" id="UP001459714">
    <property type="component" value="Unassembled WGS sequence"/>
</dbReference>
<dbReference type="PROSITE" id="PS01124">
    <property type="entry name" value="HTH_ARAC_FAMILY_2"/>
    <property type="match status" value="1"/>
</dbReference>
<dbReference type="PANTHER" id="PTHR43280">
    <property type="entry name" value="ARAC-FAMILY TRANSCRIPTIONAL REGULATOR"/>
    <property type="match status" value="1"/>
</dbReference>
<evidence type="ECO:0000313" key="6">
    <source>
        <dbReference type="Proteomes" id="UP001459714"/>
    </source>
</evidence>
<gene>
    <name evidence="5" type="ORF">NST17_19300</name>
</gene>
<dbReference type="RefSeq" id="WP_342020975.1">
    <property type="nucleotide sequence ID" value="NZ_JBBYAK010000001.1"/>
</dbReference>
<evidence type="ECO:0000256" key="3">
    <source>
        <dbReference type="ARBA" id="ARBA00023163"/>
    </source>
</evidence>
<comment type="caution">
    <text evidence="5">The sequence shown here is derived from an EMBL/GenBank/DDBJ whole genome shotgun (WGS) entry which is preliminary data.</text>
</comment>
<dbReference type="EMBL" id="JBBYAK010000001">
    <property type="protein sequence ID" value="MEL3959302.1"/>
    <property type="molecule type" value="Genomic_DNA"/>
</dbReference>
<dbReference type="PANTHER" id="PTHR43280:SF2">
    <property type="entry name" value="HTH-TYPE TRANSCRIPTIONAL REGULATOR EXSA"/>
    <property type="match status" value="1"/>
</dbReference>
<dbReference type="InterPro" id="IPR018060">
    <property type="entry name" value="HTH_AraC"/>
</dbReference>
<keyword evidence="6" id="KW-1185">Reference proteome</keyword>
<evidence type="ECO:0000256" key="1">
    <source>
        <dbReference type="ARBA" id="ARBA00023015"/>
    </source>
</evidence>
<name>A0ABU9K2F9_9BACI</name>
<organism evidence="5 6">
    <name type="scientific">Caldifermentibacillus hisashii</name>
    <dbReference type="NCBI Taxonomy" id="996558"/>
    <lineage>
        <taxon>Bacteria</taxon>
        <taxon>Bacillati</taxon>
        <taxon>Bacillota</taxon>
        <taxon>Bacilli</taxon>
        <taxon>Bacillales</taxon>
        <taxon>Bacillaceae</taxon>
        <taxon>Caldifermentibacillus</taxon>
    </lineage>
</organism>
<dbReference type="SUPFAM" id="SSF46689">
    <property type="entry name" value="Homeodomain-like"/>
    <property type="match status" value="2"/>
</dbReference>
<evidence type="ECO:0000259" key="4">
    <source>
        <dbReference type="PROSITE" id="PS01124"/>
    </source>
</evidence>
<dbReference type="PROSITE" id="PS00041">
    <property type="entry name" value="HTH_ARAC_FAMILY_1"/>
    <property type="match status" value="1"/>
</dbReference>
<evidence type="ECO:0000313" key="5">
    <source>
        <dbReference type="EMBL" id="MEL3959302.1"/>
    </source>
</evidence>
<protein>
    <submittedName>
        <fullName evidence="5">AraC family transcriptional regulator</fullName>
    </submittedName>
</protein>
<keyword evidence="1" id="KW-0805">Transcription regulation</keyword>
<dbReference type="InterPro" id="IPR020449">
    <property type="entry name" value="Tscrpt_reg_AraC-type_HTH"/>
</dbReference>
<accession>A0ABU9K2F9</accession>